<evidence type="ECO:0000313" key="2">
    <source>
        <dbReference type="EMBL" id="TCN45048.1"/>
    </source>
</evidence>
<organism evidence="2 3">
    <name type="scientific">Shinella granuli</name>
    <dbReference type="NCBI Taxonomy" id="323621"/>
    <lineage>
        <taxon>Bacteria</taxon>
        <taxon>Pseudomonadati</taxon>
        <taxon>Pseudomonadota</taxon>
        <taxon>Alphaproteobacteria</taxon>
        <taxon>Hyphomicrobiales</taxon>
        <taxon>Rhizobiaceae</taxon>
        <taxon>Shinella</taxon>
    </lineage>
</organism>
<dbReference type="EMBL" id="SLVX01000008">
    <property type="protein sequence ID" value="TCN45048.1"/>
    <property type="molecule type" value="Genomic_DNA"/>
</dbReference>
<keyword evidence="3" id="KW-1185">Reference proteome</keyword>
<evidence type="ECO:0000256" key="1">
    <source>
        <dbReference type="SAM" id="Phobius"/>
    </source>
</evidence>
<feature type="transmembrane region" description="Helical" evidence="1">
    <location>
        <begin position="46"/>
        <end position="66"/>
    </location>
</feature>
<sequence length="105" mass="10889">MSGNPLFGLFAAWIGWAGGFLILYALQATGCRAGWDSHMIGAVSTLRLLLVATALTIVFVLLGLSWKARRNGPASPLARIGALANGAAILATLCFAGVLWLGMCA</sequence>
<dbReference type="AlphaFoldDB" id="A0A4R2CUB3"/>
<proteinExistence type="predicted"/>
<protein>
    <recommendedName>
        <fullName evidence="4">Transmembrane protein</fullName>
    </recommendedName>
</protein>
<accession>A0A4R2CUB3</accession>
<evidence type="ECO:0000313" key="3">
    <source>
        <dbReference type="Proteomes" id="UP000295351"/>
    </source>
</evidence>
<dbReference type="RefSeq" id="WP_133034746.1">
    <property type="nucleotide sequence ID" value="NZ_BAABEI010000003.1"/>
</dbReference>
<keyword evidence="1" id="KW-0472">Membrane</keyword>
<keyword evidence="1" id="KW-1133">Transmembrane helix</keyword>
<keyword evidence="1" id="KW-0812">Transmembrane</keyword>
<feature type="transmembrane region" description="Helical" evidence="1">
    <location>
        <begin position="6"/>
        <end position="26"/>
    </location>
</feature>
<gene>
    <name evidence="2" type="ORF">EV665_108188</name>
</gene>
<dbReference type="Proteomes" id="UP000295351">
    <property type="component" value="Unassembled WGS sequence"/>
</dbReference>
<evidence type="ECO:0008006" key="4">
    <source>
        <dbReference type="Google" id="ProtNLM"/>
    </source>
</evidence>
<name>A0A4R2CUB3_SHIGR</name>
<feature type="transmembrane region" description="Helical" evidence="1">
    <location>
        <begin position="78"/>
        <end position="101"/>
    </location>
</feature>
<comment type="caution">
    <text evidence="2">The sequence shown here is derived from an EMBL/GenBank/DDBJ whole genome shotgun (WGS) entry which is preliminary data.</text>
</comment>
<reference evidence="2 3" key="1">
    <citation type="submission" date="2019-03" db="EMBL/GenBank/DDBJ databases">
        <title>Genomic Encyclopedia of Type Strains, Phase IV (KMG-IV): sequencing the most valuable type-strain genomes for metagenomic binning, comparative biology and taxonomic classification.</title>
        <authorList>
            <person name="Goeker M."/>
        </authorList>
    </citation>
    <scope>NUCLEOTIDE SEQUENCE [LARGE SCALE GENOMIC DNA]</scope>
    <source>
        <strain evidence="2 3">DSM 18401</strain>
    </source>
</reference>